<protein>
    <submittedName>
        <fullName evidence="1">Uncharacterized protein</fullName>
    </submittedName>
</protein>
<proteinExistence type="predicted"/>
<dbReference type="Proteomes" id="UP001153331">
    <property type="component" value="Unassembled WGS sequence"/>
</dbReference>
<keyword evidence="2" id="KW-1185">Reference proteome</keyword>
<evidence type="ECO:0000313" key="1">
    <source>
        <dbReference type="EMBL" id="KAJ8104648.1"/>
    </source>
</evidence>
<accession>A0ACC2HP74</accession>
<organism evidence="1 2">
    <name type="scientific">Boeremia exigua</name>
    <dbReference type="NCBI Taxonomy" id="749465"/>
    <lineage>
        <taxon>Eukaryota</taxon>
        <taxon>Fungi</taxon>
        <taxon>Dikarya</taxon>
        <taxon>Ascomycota</taxon>
        <taxon>Pezizomycotina</taxon>
        <taxon>Dothideomycetes</taxon>
        <taxon>Pleosporomycetidae</taxon>
        <taxon>Pleosporales</taxon>
        <taxon>Pleosporineae</taxon>
        <taxon>Didymellaceae</taxon>
        <taxon>Boeremia</taxon>
    </lineage>
</organism>
<sequence>MSSEDQGIAALTPPADHHSGAGSPVDYSSPQYFHSPAAESARRPSNGRSKYTSRSTCTSVSPQHMASTARTGPPTLSASLRRMVDAQLARSRLCLCGVLHSTNPF</sequence>
<evidence type="ECO:0000313" key="2">
    <source>
        <dbReference type="Proteomes" id="UP001153331"/>
    </source>
</evidence>
<comment type="caution">
    <text evidence="1">The sequence shown here is derived from an EMBL/GenBank/DDBJ whole genome shotgun (WGS) entry which is preliminary data.</text>
</comment>
<dbReference type="EMBL" id="JAPHNI010001883">
    <property type="protein sequence ID" value="KAJ8104648.1"/>
    <property type="molecule type" value="Genomic_DNA"/>
</dbReference>
<reference evidence="1" key="1">
    <citation type="submission" date="2022-11" db="EMBL/GenBank/DDBJ databases">
        <title>Genome Sequence of Boeremia exigua.</title>
        <authorList>
            <person name="Buettner E."/>
        </authorList>
    </citation>
    <scope>NUCLEOTIDE SEQUENCE</scope>
    <source>
        <strain evidence="1">CU02</strain>
    </source>
</reference>
<name>A0ACC2HP74_9PLEO</name>
<gene>
    <name evidence="1" type="ORF">OPT61_g10643</name>
</gene>